<accession>A0A4U3MGN8</accession>
<evidence type="ECO:0000313" key="2">
    <source>
        <dbReference type="Proteomes" id="UP000308705"/>
    </source>
</evidence>
<dbReference type="RefSeq" id="WP_137248319.1">
    <property type="nucleotide sequence ID" value="NZ_SZQA01000017.1"/>
</dbReference>
<sequence>MSEILEAADRLCAAIRAHAEAVSQTPPVSTAVVPAGYEVADLAIAYGDLVADQTGWSSPLWHLTHGGFTVDDPVEIATETEGPEPPTVILATEILRLFDTATLVDLARRRFGREVDDAVGALELFAAEKNVELCFHPEEVG</sequence>
<gene>
    <name evidence="1" type="ORF">FDA94_18495</name>
</gene>
<comment type="caution">
    <text evidence="1">The sequence shown here is derived from an EMBL/GenBank/DDBJ whole genome shotgun (WGS) entry which is preliminary data.</text>
</comment>
<dbReference type="OrthoDB" id="10011542at2"/>
<protein>
    <submittedName>
        <fullName evidence="1">Uncharacterized protein</fullName>
    </submittedName>
</protein>
<name>A0A4U3MGN8_9ACTN</name>
<proteinExistence type="predicted"/>
<organism evidence="1 2">
    <name type="scientific">Herbidospora galbida</name>
    <dbReference type="NCBI Taxonomy" id="2575442"/>
    <lineage>
        <taxon>Bacteria</taxon>
        <taxon>Bacillati</taxon>
        <taxon>Actinomycetota</taxon>
        <taxon>Actinomycetes</taxon>
        <taxon>Streptosporangiales</taxon>
        <taxon>Streptosporangiaceae</taxon>
        <taxon>Herbidospora</taxon>
    </lineage>
</organism>
<evidence type="ECO:0000313" key="1">
    <source>
        <dbReference type="EMBL" id="TKK87117.1"/>
    </source>
</evidence>
<dbReference type="EMBL" id="SZQA01000017">
    <property type="protein sequence ID" value="TKK87117.1"/>
    <property type="molecule type" value="Genomic_DNA"/>
</dbReference>
<reference evidence="1 2" key="1">
    <citation type="submission" date="2019-04" db="EMBL/GenBank/DDBJ databases">
        <title>Herbidospora sp. NEAU-GS14.nov., a novel actinomycete isolated from soil.</title>
        <authorList>
            <person name="Han L."/>
        </authorList>
    </citation>
    <scope>NUCLEOTIDE SEQUENCE [LARGE SCALE GENOMIC DNA]</scope>
    <source>
        <strain evidence="1 2">NEAU-GS14</strain>
    </source>
</reference>
<dbReference type="Proteomes" id="UP000308705">
    <property type="component" value="Unassembled WGS sequence"/>
</dbReference>
<keyword evidence="2" id="KW-1185">Reference proteome</keyword>
<dbReference type="AlphaFoldDB" id="A0A4U3MGN8"/>